<dbReference type="SUPFAM" id="SSF52242">
    <property type="entry name" value="Cobalamin (vitamin B12)-binding domain"/>
    <property type="match status" value="1"/>
</dbReference>
<dbReference type="AlphaFoldDB" id="A0A447IHH9"/>
<evidence type="ECO:0000259" key="7">
    <source>
        <dbReference type="PROSITE" id="PS51918"/>
    </source>
</evidence>
<accession>A0A447IHH9</accession>
<dbReference type="SMART" id="SM00729">
    <property type="entry name" value="Elp3"/>
    <property type="match status" value="1"/>
</dbReference>
<dbReference type="GO" id="GO:0016740">
    <property type="term" value="F:transferase activity"/>
    <property type="evidence" value="ECO:0007669"/>
    <property type="project" value="UniProtKB-KW"/>
</dbReference>
<dbReference type="OrthoDB" id="9801424at2"/>
<dbReference type="InterPro" id="IPR051198">
    <property type="entry name" value="BchE-like"/>
</dbReference>
<dbReference type="InterPro" id="IPR007197">
    <property type="entry name" value="rSAM"/>
</dbReference>
<dbReference type="GO" id="GO:0031419">
    <property type="term" value="F:cobalamin binding"/>
    <property type="evidence" value="ECO:0007669"/>
    <property type="project" value="InterPro"/>
</dbReference>
<evidence type="ECO:0000256" key="1">
    <source>
        <dbReference type="ARBA" id="ARBA00001966"/>
    </source>
</evidence>
<dbReference type="PROSITE" id="PS51918">
    <property type="entry name" value="RADICAL_SAM"/>
    <property type="match status" value="1"/>
</dbReference>
<dbReference type="Gene3D" id="3.80.30.20">
    <property type="entry name" value="tm_1862 like domain"/>
    <property type="match status" value="1"/>
</dbReference>
<dbReference type="GO" id="GO:0005840">
    <property type="term" value="C:ribosome"/>
    <property type="evidence" value="ECO:0007669"/>
    <property type="project" value="UniProtKB-KW"/>
</dbReference>
<evidence type="ECO:0000256" key="5">
    <source>
        <dbReference type="ARBA" id="ARBA00023014"/>
    </source>
</evidence>
<comment type="cofactor">
    <cofactor evidence="1">
        <name>[4Fe-4S] cluster</name>
        <dbReference type="ChEBI" id="CHEBI:49883"/>
    </cofactor>
</comment>
<dbReference type="Gene3D" id="3.40.50.280">
    <property type="entry name" value="Cobalamin-binding domain"/>
    <property type="match status" value="1"/>
</dbReference>
<sequence>MNQNIRIPRSLSPARPYEGRAAPDFGTTVRHHVLLVDLNNFSTFPTLAIGLLIAALRNTGQTVELLSPLAHDVPAAARERQENVFDHLRRRISLTDMPQAYALRDLLRKAYRARHERPHPTVLKQAARAIARRPDVILISAYLQHMTTIRALAALAREAGIPVIVGGPMFNLTHVAQEWRQVPGISMLFGGEADLVLPDLLRTFLAKGDVLQYPGVTLADGRSSSVAPPLRPLDATPIPDFTDFPWDRYPVRIVPLMTGRGCQWDRCLFCSDVISASGRKFRTRSIDSVLLEMQEQARRHNTASFLFLDLKLNSWPDMIRGIAGRIQHYVQGAEWVGTVHVDQRDDNGLSRRDLMAAVDGGMRRVSLGLETGSQALLDRMRKGSSVERNSQFIHDAHAAGLSIRCTMFKGFPGETAQDMEATERFLETHGHMLDRVRFNNFSLYTDTPVWRDMVGTAESGAELALTTSDHARAQFGYRRLRPFGRDYRRSKARVLSIVHQINRRPLRDSARQFDGLM</sequence>
<feature type="domain" description="B12-binding" evidence="6">
    <location>
        <begin position="30"/>
        <end position="211"/>
    </location>
</feature>
<evidence type="ECO:0000259" key="6">
    <source>
        <dbReference type="PROSITE" id="PS51332"/>
    </source>
</evidence>
<keyword evidence="4" id="KW-0408">Iron</keyword>
<dbReference type="Pfam" id="PF02310">
    <property type="entry name" value="B12-binding"/>
    <property type="match status" value="1"/>
</dbReference>
<evidence type="ECO:0000313" key="8">
    <source>
        <dbReference type="EMBL" id="VDS06962.1"/>
    </source>
</evidence>
<dbReference type="InterPro" id="IPR006638">
    <property type="entry name" value="Elp3/MiaA/NifB-like_rSAM"/>
</dbReference>
<gene>
    <name evidence="8" type="primary">rimO_1</name>
    <name evidence="8" type="ORF">PARHAE_00133</name>
</gene>
<evidence type="ECO:0000256" key="2">
    <source>
        <dbReference type="ARBA" id="ARBA00022691"/>
    </source>
</evidence>
<dbReference type="RefSeq" id="WP_126152687.1">
    <property type="nucleotide sequence ID" value="NZ_UZWE01000014.1"/>
</dbReference>
<keyword evidence="8" id="KW-0687">Ribonucleoprotein</keyword>
<proteinExistence type="predicted"/>
<evidence type="ECO:0000256" key="3">
    <source>
        <dbReference type="ARBA" id="ARBA00022723"/>
    </source>
</evidence>
<organism evidence="8 9">
    <name type="scientific">Paracoccus haematequi</name>
    <dbReference type="NCBI Taxonomy" id="2491866"/>
    <lineage>
        <taxon>Bacteria</taxon>
        <taxon>Pseudomonadati</taxon>
        <taxon>Pseudomonadota</taxon>
        <taxon>Alphaproteobacteria</taxon>
        <taxon>Rhodobacterales</taxon>
        <taxon>Paracoccaceae</taxon>
        <taxon>Paracoccus</taxon>
    </lineage>
</organism>
<keyword evidence="5" id="KW-0411">Iron-sulfur</keyword>
<keyword evidence="8" id="KW-0808">Transferase</keyword>
<dbReference type="SUPFAM" id="SSF102114">
    <property type="entry name" value="Radical SAM enzymes"/>
    <property type="match status" value="1"/>
</dbReference>
<dbReference type="GO" id="GO:0046872">
    <property type="term" value="F:metal ion binding"/>
    <property type="evidence" value="ECO:0007669"/>
    <property type="project" value="UniProtKB-KW"/>
</dbReference>
<keyword evidence="2" id="KW-0949">S-adenosyl-L-methionine</keyword>
<dbReference type="CDD" id="cd01335">
    <property type="entry name" value="Radical_SAM"/>
    <property type="match status" value="1"/>
</dbReference>
<dbReference type="EMBL" id="UZWE01000014">
    <property type="protein sequence ID" value="VDS06962.1"/>
    <property type="molecule type" value="Genomic_DNA"/>
</dbReference>
<dbReference type="InterPro" id="IPR023404">
    <property type="entry name" value="rSAM_horseshoe"/>
</dbReference>
<keyword evidence="9" id="KW-1185">Reference proteome</keyword>
<evidence type="ECO:0000313" key="9">
    <source>
        <dbReference type="Proteomes" id="UP000270743"/>
    </source>
</evidence>
<dbReference type="SFLD" id="SFLDS00029">
    <property type="entry name" value="Radical_SAM"/>
    <property type="match status" value="1"/>
</dbReference>
<dbReference type="GO" id="GO:0051536">
    <property type="term" value="F:iron-sulfur cluster binding"/>
    <property type="evidence" value="ECO:0007669"/>
    <property type="project" value="UniProtKB-KW"/>
</dbReference>
<dbReference type="InterPro" id="IPR058240">
    <property type="entry name" value="rSAM_sf"/>
</dbReference>
<reference evidence="8 9" key="1">
    <citation type="submission" date="2018-12" db="EMBL/GenBank/DDBJ databases">
        <authorList>
            <person name="Criscuolo A."/>
        </authorList>
    </citation>
    <scope>NUCLEOTIDE SEQUENCE [LARGE SCALE GENOMIC DNA]</scope>
    <source>
        <strain evidence="8">ACIP1116241</strain>
    </source>
</reference>
<dbReference type="InterPro" id="IPR006158">
    <property type="entry name" value="Cobalamin-bd"/>
</dbReference>
<keyword evidence="3" id="KW-0479">Metal-binding</keyword>
<name>A0A447IHH9_9RHOB</name>
<dbReference type="Proteomes" id="UP000270743">
    <property type="component" value="Unassembled WGS sequence"/>
</dbReference>
<keyword evidence="8" id="KW-0689">Ribosomal protein</keyword>
<dbReference type="SFLD" id="SFLDG01082">
    <property type="entry name" value="B12-binding_domain_containing"/>
    <property type="match status" value="1"/>
</dbReference>
<dbReference type="PROSITE" id="PS51332">
    <property type="entry name" value="B12_BINDING"/>
    <property type="match status" value="1"/>
</dbReference>
<dbReference type="Pfam" id="PF04055">
    <property type="entry name" value="Radical_SAM"/>
    <property type="match status" value="1"/>
</dbReference>
<feature type="domain" description="Radical SAM core" evidence="7">
    <location>
        <begin position="248"/>
        <end position="478"/>
    </location>
</feature>
<evidence type="ECO:0000256" key="4">
    <source>
        <dbReference type="ARBA" id="ARBA00023004"/>
    </source>
</evidence>
<dbReference type="InterPro" id="IPR036724">
    <property type="entry name" value="Cobalamin-bd_sf"/>
</dbReference>
<protein>
    <submittedName>
        <fullName evidence="8">Ribosomal protein S12 methylthiotransferase RimO</fullName>
    </submittedName>
</protein>
<dbReference type="PANTHER" id="PTHR43409">
    <property type="entry name" value="ANAEROBIC MAGNESIUM-PROTOPORPHYRIN IX MONOMETHYL ESTER CYCLASE-RELATED"/>
    <property type="match status" value="1"/>
</dbReference>